<feature type="domain" description="DUF4190" evidence="3">
    <location>
        <begin position="92"/>
        <end position="147"/>
    </location>
</feature>
<dbReference type="InterPro" id="IPR025241">
    <property type="entry name" value="DUF4190"/>
</dbReference>
<dbReference type="Pfam" id="PF13828">
    <property type="entry name" value="DUF4190"/>
    <property type="match status" value="1"/>
</dbReference>
<keyword evidence="2" id="KW-1133">Transmembrane helix</keyword>
<feature type="region of interest" description="Disordered" evidence="1">
    <location>
        <begin position="1"/>
        <end position="64"/>
    </location>
</feature>
<keyword evidence="2" id="KW-0812">Transmembrane</keyword>
<dbReference type="Proteomes" id="UP001501237">
    <property type="component" value="Unassembled WGS sequence"/>
</dbReference>
<feature type="compositionally biased region" description="Pro residues" evidence="1">
    <location>
        <begin position="34"/>
        <end position="49"/>
    </location>
</feature>
<evidence type="ECO:0000313" key="4">
    <source>
        <dbReference type="EMBL" id="GAA3200232.1"/>
    </source>
</evidence>
<proteinExistence type="predicted"/>
<dbReference type="RefSeq" id="WP_344823202.1">
    <property type="nucleotide sequence ID" value="NZ_BAAAUV010000003.1"/>
</dbReference>
<feature type="transmembrane region" description="Helical" evidence="2">
    <location>
        <begin position="91"/>
        <end position="119"/>
    </location>
</feature>
<gene>
    <name evidence="4" type="ORF">GCM10010468_12780</name>
</gene>
<evidence type="ECO:0000256" key="1">
    <source>
        <dbReference type="SAM" id="MobiDB-lite"/>
    </source>
</evidence>
<evidence type="ECO:0000313" key="5">
    <source>
        <dbReference type="Proteomes" id="UP001501237"/>
    </source>
</evidence>
<evidence type="ECO:0000259" key="3">
    <source>
        <dbReference type="Pfam" id="PF13828"/>
    </source>
</evidence>
<name>A0ABP6Q1P1_9ACTN</name>
<sequence length="170" mass="17768">MTPEPPQDPQQPDLRKDPQPGYQRPEYPEYRAPGYPPPPGYGQPQPPPAYQGVPQGIPPEPYENGVSPYQAFPGAYGPYGHVPAYGPRTNVLAIVSLIASIVSCGIGSVVGVVCGHIALNQMRRSGEAGRGLAVAGLVLGYLGLLAAVGVIVMLVVGASLGDDYSSYDTP</sequence>
<comment type="caution">
    <text evidence="4">The sequence shown here is derived from an EMBL/GenBank/DDBJ whole genome shotgun (WGS) entry which is preliminary data.</text>
</comment>
<protein>
    <recommendedName>
        <fullName evidence="3">DUF4190 domain-containing protein</fullName>
    </recommendedName>
</protein>
<reference evidence="5" key="1">
    <citation type="journal article" date="2019" name="Int. J. Syst. Evol. Microbiol.">
        <title>The Global Catalogue of Microorganisms (GCM) 10K type strain sequencing project: providing services to taxonomists for standard genome sequencing and annotation.</title>
        <authorList>
            <consortium name="The Broad Institute Genomics Platform"/>
            <consortium name="The Broad Institute Genome Sequencing Center for Infectious Disease"/>
            <person name="Wu L."/>
            <person name="Ma J."/>
        </authorList>
    </citation>
    <scope>NUCLEOTIDE SEQUENCE [LARGE SCALE GENOMIC DNA]</scope>
    <source>
        <strain evidence="5">JCM 9377</strain>
    </source>
</reference>
<evidence type="ECO:0000256" key="2">
    <source>
        <dbReference type="SAM" id="Phobius"/>
    </source>
</evidence>
<keyword evidence="5" id="KW-1185">Reference proteome</keyword>
<accession>A0ABP6Q1P1</accession>
<feature type="transmembrane region" description="Helical" evidence="2">
    <location>
        <begin position="131"/>
        <end position="160"/>
    </location>
</feature>
<organism evidence="4 5">
    <name type="scientific">Actinocorallia longicatena</name>
    <dbReference type="NCBI Taxonomy" id="111803"/>
    <lineage>
        <taxon>Bacteria</taxon>
        <taxon>Bacillati</taxon>
        <taxon>Actinomycetota</taxon>
        <taxon>Actinomycetes</taxon>
        <taxon>Streptosporangiales</taxon>
        <taxon>Thermomonosporaceae</taxon>
        <taxon>Actinocorallia</taxon>
    </lineage>
</organism>
<dbReference type="EMBL" id="BAAAUV010000003">
    <property type="protein sequence ID" value="GAA3200232.1"/>
    <property type="molecule type" value="Genomic_DNA"/>
</dbReference>
<keyword evidence="2" id="KW-0472">Membrane</keyword>